<organism evidence="14 15">
    <name type="scientific">Candidatus Desantisbacteria bacterium CG_4_10_14_0_8_um_filter_48_22</name>
    <dbReference type="NCBI Taxonomy" id="1974543"/>
    <lineage>
        <taxon>Bacteria</taxon>
        <taxon>Candidatus Desantisiibacteriota</taxon>
    </lineage>
</organism>
<comment type="cofactor">
    <cofactor evidence="9 10">
        <name>pyruvate</name>
        <dbReference type="ChEBI" id="CHEBI:15361"/>
    </cofactor>
    <text evidence="9 10">Binds 1 pyruvoyl group covalently per subunit.</text>
</comment>
<evidence type="ECO:0000256" key="9">
    <source>
        <dbReference type="HAMAP-Rule" id="MF_00446"/>
    </source>
</evidence>
<keyword evidence="6 9" id="KW-0456">Lyase</keyword>
<dbReference type="Proteomes" id="UP000229307">
    <property type="component" value="Unassembled WGS sequence"/>
</dbReference>
<dbReference type="SUPFAM" id="SSF50692">
    <property type="entry name" value="ADC-like"/>
    <property type="match status" value="1"/>
</dbReference>
<feature type="active site" description="Proton donor" evidence="9 10">
    <location>
        <position position="58"/>
    </location>
</feature>
<dbReference type="EMBL" id="PFMR01000251">
    <property type="protein sequence ID" value="PIZ15596.1"/>
    <property type="molecule type" value="Genomic_DNA"/>
</dbReference>
<dbReference type="EC" id="4.1.1.11" evidence="9"/>
<feature type="chain" id="PRO_5015025634" description="Aspartate 1-decarboxylase alpha chain" evidence="9 13">
    <location>
        <begin position="25"/>
        <end position="121"/>
    </location>
</feature>
<dbReference type="PIRSF" id="PIRSF006246">
    <property type="entry name" value="Asp_decarbox"/>
    <property type="match status" value="1"/>
</dbReference>
<dbReference type="GO" id="GO:0005829">
    <property type="term" value="C:cytosol"/>
    <property type="evidence" value="ECO:0007669"/>
    <property type="project" value="TreeGrafter"/>
</dbReference>
<evidence type="ECO:0000256" key="6">
    <source>
        <dbReference type="ARBA" id="ARBA00023239"/>
    </source>
</evidence>
<comment type="subunit">
    <text evidence="9">Heterooctamer of four alpha and four beta subunits.</text>
</comment>
<keyword evidence="7 9" id="KW-0704">Schiff base</keyword>
<evidence type="ECO:0000313" key="15">
    <source>
        <dbReference type="Proteomes" id="UP000229307"/>
    </source>
</evidence>
<evidence type="ECO:0000256" key="2">
    <source>
        <dbReference type="ARBA" id="ARBA00022655"/>
    </source>
</evidence>
<protein>
    <recommendedName>
        <fullName evidence="9">Aspartate 1-decarboxylase</fullName>
        <ecNumber evidence="9">4.1.1.11</ecNumber>
    </recommendedName>
    <alternativeName>
        <fullName evidence="9">Aspartate alpha-decarboxylase</fullName>
    </alternativeName>
    <component>
        <recommendedName>
            <fullName evidence="9">Aspartate 1-decarboxylase beta chain</fullName>
        </recommendedName>
    </component>
    <component>
        <recommendedName>
            <fullName evidence="9">Aspartate 1-decarboxylase alpha chain</fullName>
        </recommendedName>
    </component>
</protein>
<keyword evidence="3 9" id="KW-0210">Decarboxylase</keyword>
<sequence>MQRIMLKSKIHRARVTATRVDYEGSLAIDEDLLAAADILPGEQVWVLNMRNGERFITYAIKGRKGSGEMCLNGPAAHLGEVDDEILVLSFSGVEEEAAKEWKPRIVFVDHGNRIIKKKGGE</sequence>
<feature type="binding site" evidence="9 11">
    <location>
        <begin position="73"/>
        <end position="75"/>
    </location>
    <ligand>
        <name>substrate</name>
    </ligand>
</feature>
<gene>
    <name evidence="9" type="primary">panD</name>
    <name evidence="14" type="ORF">COY52_09310</name>
</gene>
<feature type="binding site" evidence="9 11">
    <location>
        <position position="57"/>
    </location>
    <ligand>
        <name>substrate</name>
    </ligand>
</feature>
<feature type="active site" description="Schiff-base intermediate with substrate; via pyruvic acid" evidence="9 10">
    <location>
        <position position="25"/>
    </location>
</feature>
<dbReference type="GO" id="GO:0004068">
    <property type="term" value="F:aspartate 1-decarboxylase activity"/>
    <property type="evidence" value="ECO:0007669"/>
    <property type="project" value="UniProtKB-UniRule"/>
</dbReference>
<evidence type="ECO:0000256" key="5">
    <source>
        <dbReference type="ARBA" id="ARBA00023145"/>
    </source>
</evidence>
<dbReference type="UniPathway" id="UPA00028">
    <property type="reaction ID" value="UER00002"/>
</dbReference>
<keyword evidence="2 9" id="KW-0566">Pantothenate biosynthesis</keyword>
<comment type="catalytic activity">
    <reaction evidence="9">
        <text>L-aspartate + H(+) = beta-alanine + CO2</text>
        <dbReference type="Rhea" id="RHEA:19497"/>
        <dbReference type="ChEBI" id="CHEBI:15378"/>
        <dbReference type="ChEBI" id="CHEBI:16526"/>
        <dbReference type="ChEBI" id="CHEBI:29991"/>
        <dbReference type="ChEBI" id="CHEBI:57966"/>
        <dbReference type="EC" id="4.1.1.11"/>
    </reaction>
</comment>
<dbReference type="GO" id="GO:0015940">
    <property type="term" value="P:pantothenate biosynthetic process"/>
    <property type="evidence" value="ECO:0007669"/>
    <property type="project" value="UniProtKB-UniRule"/>
</dbReference>
<comment type="function">
    <text evidence="9">Catalyzes the pyruvoyl-dependent decarboxylation of aspartate to produce beta-alanine.</text>
</comment>
<keyword evidence="8 9" id="KW-0670">Pyruvate</keyword>
<evidence type="ECO:0000256" key="3">
    <source>
        <dbReference type="ARBA" id="ARBA00022793"/>
    </source>
</evidence>
<evidence type="ECO:0000256" key="10">
    <source>
        <dbReference type="PIRSR" id="PIRSR006246-1"/>
    </source>
</evidence>
<comment type="similarity">
    <text evidence="9">Belongs to the PanD family.</text>
</comment>
<keyword evidence="1 9" id="KW-0963">Cytoplasm</keyword>
<evidence type="ECO:0000256" key="11">
    <source>
        <dbReference type="PIRSR" id="PIRSR006246-2"/>
    </source>
</evidence>
<dbReference type="HAMAP" id="MF_00446">
    <property type="entry name" value="PanD"/>
    <property type="match status" value="1"/>
</dbReference>
<comment type="PTM">
    <text evidence="9 12">Is synthesized initially as an inactive proenzyme, which is activated by self-cleavage at a specific serine bond to produce a beta-subunit with a hydroxyl group at its C-terminus and an alpha-subunit with a pyruvoyl group at its N-terminus.</text>
</comment>
<comment type="pathway">
    <text evidence="9">Cofactor biosynthesis; (R)-pantothenate biosynthesis; beta-alanine from L-aspartate: step 1/1.</text>
</comment>
<dbReference type="PANTHER" id="PTHR21012:SF0">
    <property type="entry name" value="ASPARTATE 1-DECARBOXYLASE"/>
    <property type="match status" value="1"/>
</dbReference>
<dbReference type="NCBIfam" id="TIGR00223">
    <property type="entry name" value="panD"/>
    <property type="match status" value="1"/>
</dbReference>
<dbReference type="CDD" id="cd06919">
    <property type="entry name" value="Asp_decarbox"/>
    <property type="match status" value="1"/>
</dbReference>
<keyword evidence="4 9" id="KW-0068">Autocatalytic cleavage</keyword>
<accession>A0A2M7S7U8</accession>
<keyword evidence="5 9" id="KW-0865">Zymogen</keyword>
<proteinExistence type="inferred from homology"/>
<dbReference type="InterPro" id="IPR003190">
    <property type="entry name" value="Asp_decarbox"/>
</dbReference>
<name>A0A2M7S7U8_9BACT</name>
<evidence type="ECO:0000256" key="4">
    <source>
        <dbReference type="ARBA" id="ARBA00022813"/>
    </source>
</evidence>
<comment type="caution">
    <text evidence="14">The sequence shown here is derived from an EMBL/GenBank/DDBJ whole genome shotgun (WGS) entry which is preliminary data.</text>
</comment>
<comment type="subcellular location">
    <subcellularLocation>
        <location evidence="9">Cytoplasm</location>
    </subcellularLocation>
</comment>
<feature type="chain" id="PRO_5015025635" description="Aspartate 1-decarboxylase beta chain" evidence="9 13">
    <location>
        <begin position="1"/>
        <end position="24"/>
    </location>
</feature>
<evidence type="ECO:0000256" key="7">
    <source>
        <dbReference type="ARBA" id="ARBA00023270"/>
    </source>
</evidence>
<dbReference type="Pfam" id="PF02261">
    <property type="entry name" value="Asp_decarbox"/>
    <property type="match status" value="1"/>
</dbReference>
<dbReference type="PANTHER" id="PTHR21012">
    <property type="entry name" value="ASPARTATE 1-DECARBOXYLASE"/>
    <property type="match status" value="1"/>
</dbReference>
<dbReference type="Gene3D" id="2.40.40.20">
    <property type="match status" value="1"/>
</dbReference>
<evidence type="ECO:0000313" key="14">
    <source>
        <dbReference type="EMBL" id="PIZ15596.1"/>
    </source>
</evidence>
<evidence type="ECO:0000256" key="8">
    <source>
        <dbReference type="ARBA" id="ARBA00023317"/>
    </source>
</evidence>
<feature type="modified residue" description="Pyruvic acid (Ser)" evidence="9 12">
    <location>
        <position position="25"/>
    </location>
</feature>
<dbReference type="InterPro" id="IPR009010">
    <property type="entry name" value="Asp_de-COase-like_dom_sf"/>
</dbReference>
<dbReference type="GO" id="GO:0006523">
    <property type="term" value="P:alanine biosynthetic process"/>
    <property type="evidence" value="ECO:0007669"/>
    <property type="project" value="InterPro"/>
</dbReference>
<evidence type="ECO:0000256" key="1">
    <source>
        <dbReference type="ARBA" id="ARBA00022490"/>
    </source>
</evidence>
<reference evidence="15" key="1">
    <citation type="submission" date="2017-09" db="EMBL/GenBank/DDBJ databases">
        <title>Depth-based differentiation of microbial function through sediment-hosted aquifers and enrichment of novel symbionts in the deep terrestrial subsurface.</title>
        <authorList>
            <person name="Probst A.J."/>
            <person name="Ladd B."/>
            <person name="Jarett J.K."/>
            <person name="Geller-Mcgrath D.E."/>
            <person name="Sieber C.M.K."/>
            <person name="Emerson J.B."/>
            <person name="Anantharaman K."/>
            <person name="Thomas B.C."/>
            <person name="Malmstrom R."/>
            <person name="Stieglmeier M."/>
            <person name="Klingl A."/>
            <person name="Woyke T."/>
            <person name="Ryan C.M."/>
            <person name="Banfield J.F."/>
        </authorList>
    </citation>
    <scope>NUCLEOTIDE SEQUENCE [LARGE SCALE GENOMIC DNA]</scope>
</reference>
<evidence type="ECO:0000256" key="13">
    <source>
        <dbReference type="PIRSR" id="PIRSR006246-5"/>
    </source>
</evidence>
<evidence type="ECO:0000256" key="12">
    <source>
        <dbReference type="PIRSR" id="PIRSR006246-3"/>
    </source>
</evidence>
<dbReference type="AlphaFoldDB" id="A0A2M7S7U8"/>